<keyword evidence="1" id="KW-0808">Transferase</keyword>
<sequence length="73" mass="7252">MDLDQLAALRTAEGSAALAMAAPLAGGDPLAAAVRLRSTGVPADLAAAALTQAELRRRAVGKFGPAAAGMFFT</sequence>
<protein>
    <submittedName>
        <fullName evidence="1">SAM-dependent methyltransferase</fullName>
    </submittedName>
</protein>
<dbReference type="EMBL" id="QGSV01000143">
    <property type="protein sequence ID" value="PWU49208.1"/>
    <property type="molecule type" value="Genomic_DNA"/>
</dbReference>
<dbReference type="GO" id="GO:0032259">
    <property type="term" value="P:methylation"/>
    <property type="evidence" value="ECO:0007669"/>
    <property type="project" value="UniProtKB-KW"/>
</dbReference>
<dbReference type="GO" id="GO:0008168">
    <property type="term" value="F:methyltransferase activity"/>
    <property type="evidence" value="ECO:0007669"/>
    <property type="project" value="UniProtKB-KW"/>
</dbReference>
<evidence type="ECO:0000313" key="2">
    <source>
        <dbReference type="Proteomes" id="UP000245683"/>
    </source>
</evidence>
<gene>
    <name evidence="1" type="ORF">DLJ46_09945</name>
</gene>
<keyword evidence="1" id="KW-0489">Methyltransferase</keyword>
<evidence type="ECO:0000313" key="1">
    <source>
        <dbReference type="EMBL" id="PWU49208.1"/>
    </source>
</evidence>
<accession>A0A317K9J3</accession>
<comment type="caution">
    <text evidence="1">The sequence shown here is derived from an EMBL/GenBank/DDBJ whole genome shotgun (WGS) entry which is preliminary data.</text>
</comment>
<dbReference type="Proteomes" id="UP000245683">
    <property type="component" value="Unassembled WGS sequence"/>
</dbReference>
<organism evidence="1 2">
    <name type="scientific">Micromonospora globispora</name>
    <dbReference type="NCBI Taxonomy" id="1450148"/>
    <lineage>
        <taxon>Bacteria</taxon>
        <taxon>Bacillati</taxon>
        <taxon>Actinomycetota</taxon>
        <taxon>Actinomycetes</taxon>
        <taxon>Micromonosporales</taxon>
        <taxon>Micromonosporaceae</taxon>
        <taxon>Micromonospora</taxon>
    </lineage>
</organism>
<feature type="non-terminal residue" evidence="1">
    <location>
        <position position="73"/>
    </location>
</feature>
<dbReference type="AlphaFoldDB" id="A0A317K9J3"/>
<keyword evidence="2" id="KW-1185">Reference proteome</keyword>
<reference evidence="2" key="1">
    <citation type="submission" date="2018-05" db="EMBL/GenBank/DDBJ databases">
        <title>Micromonospora globispora sp. nov. and Micromonospora rugosa sp. nov., isolated from marine sediment.</title>
        <authorList>
            <person name="Carro L."/>
            <person name="Aysel V."/>
            <person name="Cetin D."/>
            <person name="Igual J.M."/>
            <person name="Klenk H.-P."/>
            <person name="Trujillo M.E."/>
            <person name="Sahin N."/>
        </authorList>
    </citation>
    <scope>NUCLEOTIDE SEQUENCE [LARGE SCALE GENOMIC DNA]</scope>
    <source>
        <strain evidence="2">S2904</strain>
    </source>
</reference>
<name>A0A317K9J3_9ACTN</name>
<proteinExistence type="predicted"/>